<feature type="domain" description="Radical SAM core" evidence="8">
    <location>
        <begin position="10"/>
        <end position="160"/>
    </location>
</feature>
<proteinExistence type="predicted"/>
<evidence type="ECO:0000256" key="2">
    <source>
        <dbReference type="ARBA" id="ARBA00022485"/>
    </source>
</evidence>
<dbReference type="SUPFAM" id="SSF102114">
    <property type="entry name" value="Radical SAM enzymes"/>
    <property type="match status" value="1"/>
</dbReference>
<dbReference type="Gene3D" id="3.20.20.70">
    <property type="entry name" value="Aldolase class I"/>
    <property type="match status" value="1"/>
</dbReference>
<dbReference type="PANTHER" id="PTHR22960:SF0">
    <property type="entry name" value="MOLYBDENUM COFACTOR BIOSYNTHESIS PROTEIN 1"/>
    <property type="match status" value="1"/>
</dbReference>
<gene>
    <name evidence="9" type="ORF">METZ01_LOCUS316058</name>
</gene>
<comment type="cofactor">
    <cofactor evidence="1">
        <name>[4Fe-4S] cluster</name>
        <dbReference type="ChEBI" id="CHEBI:49883"/>
    </cofactor>
</comment>
<keyword evidence="5" id="KW-0408">Iron</keyword>
<dbReference type="SFLD" id="SFLDG01067">
    <property type="entry name" value="SPASM/twitch_domain_containing"/>
    <property type="match status" value="1"/>
</dbReference>
<keyword evidence="6" id="KW-0411">Iron-sulfur</keyword>
<dbReference type="GO" id="GO:0051539">
    <property type="term" value="F:4 iron, 4 sulfur cluster binding"/>
    <property type="evidence" value="ECO:0007669"/>
    <property type="project" value="UniProtKB-KW"/>
</dbReference>
<feature type="non-terminal residue" evidence="9">
    <location>
        <position position="160"/>
    </location>
</feature>
<dbReference type="SFLD" id="SFLDS00029">
    <property type="entry name" value="Radical_SAM"/>
    <property type="match status" value="1"/>
</dbReference>
<evidence type="ECO:0000313" key="9">
    <source>
        <dbReference type="EMBL" id="SVC63204.1"/>
    </source>
</evidence>
<dbReference type="PROSITE" id="PS51918">
    <property type="entry name" value="RADICAL_SAM"/>
    <property type="match status" value="1"/>
</dbReference>
<dbReference type="InterPro" id="IPR050105">
    <property type="entry name" value="MoCo_biosynth_MoaA/MoaC"/>
</dbReference>
<dbReference type="PROSITE" id="PS01305">
    <property type="entry name" value="MOAA_NIFB_PQQE"/>
    <property type="match status" value="1"/>
</dbReference>
<dbReference type="GO" id="GO:0061798">
    <property type="term" value="F:GTP 3',8'-cyclase activity"/>
    <property type="evidence" value="ECO:0007669"/>
    <property type="project" value="TreeGrafter"/>
</dbReference>
<dbReference type="AlphaFoldDB" id="A0A382NPU6"/>
<dbReference type="InterPro" id="IPR007197">
    <property type="entry name" value="rSAM"/>
</dbReference>
<dbReference type="GO" id="GO:0006777">
    <property type="term" value="P:Mo-molybdopterin cofactor biosynthetic process"/>
    <property type="evidence" value="ECO:0007669"/>
    <property type="project" value="UniProtKB-KW"/>
</dbReference>
<evidence type="ECO:0000256" key="5">
    <source>
        <dbReference type="ARBA" id="ARBA00023004"/>
    </source>
</evidence>
<feature type="non-terminal residue" evidence="9">
    <location>
        <position position="1"/>
    </location>
</feature>
<organism evidence="9">
    <name type="scientific">marine metagenome</name>
    <dbReference type="NCBI Taxonomy" id="408172"/>
    <lineage>
        <taxon>unclassified sequences</taxon>
        <taxon>metagenomes</taxon>
        <taxon>ecological metagenomes</taxon>
    </lineage>
</organism>
<dbReference type="InterPro" id="IPR000385">
    <property type="entry name" value="MoaA_NifB_PqqE_Fe-S-bd_CS"/>
</dbReference>
<evidence type="ECO:0000256" key="7">
    <source>
        <dbReference type="ARBA" id="ARBA00023150"/>
    </source>
</evidence>
<dbReference type="GO" id="GO:0046872">
    <property type="term" value="F:metal ion binding"/>
    <property type="evidence" value="ECO:0007669"/>
    <property type="project" value="UniProtKB-KW"/>
</dbReference>
<evidence type="ECO:0000256" key="1">
    <source>
        <dbReference type="ARBA" id="ARBA00001966"/>
    </source>
</evidence>
<sequence length="160" mass="17913">VGKNVMVLDKFSRPLKDLRISVTDRCNFRCVYCMPKEVFGSDYNYLSRSEMLSYEEIVRFVRLLVNLGITKVRITGGDPLLRKDIEYLIKMLALIPGLDLTLTTNGSLLTQDKCLALREAGLQRITVSLDSLNNDTFASLNDVEFSVDEVINGINNAASA</sequence>
<reference evidence="9" key="1">
    <citation type="submission" date="2018-05" db="EMBL/GenBank/DDBJ databases">
        <authorList>
            <person name="Lanie J.A."/>
            <person name="Ng W.-L."/>
            <person name="Kazmierczak K.M."/>
            <person name="Andrzejewski T.M."/>
            <person name="Davidsen T.M."/>
            <person name="Wayne K.J."/>
            <person name="Tettelin H."/>
            <person name="Glass J.I."/>
            <person name="Rusch D."/>
            <person name="Podicherti R."/>
            <person name="Tsui H.-C.T."/>
            <person name="Winkler M.E."/>
        </authorList>
    </citation>
    <scope>NUCLEOTIDE SEQUENCE</scope>
</reference>
<name>A0A382NPU6_9ZZZZ</name>
<dbReference type="GO" id="GO:0061799">
    <property type="term" value="F:cyclic pyranopterin monophosphate synthase activity"/>
    <property type="evidence" value="ECO:0007669"/>
    <property type="project" value="TreeGrafter"/>
</dbReference>
<dbReference type="InterPro" id="IPR058240">
    <property type="entry name" value="rSAM_sf"/>
</dbReference>
<keyword evidence="7" id="KW-0501">Molybdenum cofactor biosynthesis</keyword>
<evidence type="ECO:0000256" key="3">
    <source>
        <dbReference type="ARBA" id="ARBA00022691"/>
    </source>
</evidence>
<dbReference type="InterPro" id="IPR013785">
    <property type="entry name" value="Aldolase_TIM"/>
</dbReference>
<evidence type="ECO:0000259" key="8">
    <source>
        <dbReference type="PROSITE" id="PS51918"/>
    </source>
</evidence>
<dbReference type="SFLD" id="SFLDG01386">
    <property type="entry name" value="main_SPASM_domain-containing"/>
    <property type="match status" value="1"/>
</dbReference>
<accession>A0A382NPU6</accession>
<keyword evidence="2" id="KW-0004">4Fe-4S</keyword>
<dbReference type="EMBL" id="UINC01101960">
    <property type="protein sequence ID" value="SVC63204.1"/>
    <property type="molecule type" value="Genomic_DNA"/>
</dbReference>
<keyword evidence="4" id="KW-0479">Metal-binding</keyword>
<protein>
    <recommendedName>
        <fullName evidence="8">Radical SAM core domain-containing protein</fullName>
    </recommendedName>
</protein>
<evidence type="ECO:0000256" key="6">
    <source>
        <dbReference type="ARBA" id="ARBA00023014"/>
    </source>
</evidence>
<keyword evidence="3" id="KW-0949">S-adenosyl-L-methionine</keyword>
<dbReference type="PANTHER" id="PTHR22960">
    <property type="entry name" value="MOLYBDOPTERIN COFACTOR SYNTHESIS PROTEIN A"/>
    <property type="match status" value="1"/>
</dbReference>
<dbReference type="Pfam" id="PF04055">
    <property type="entry name" value="Radical_SAM"/>
    <property type="match status" value="1"/>
</dbReference>
<evidence type="ECO:0000256" key="4">
    <source>
        <dbReference type="ARBA" id="ARBA00022723"/>
    </source>
</evidence>
<dbReference type="CDD" id="cd01335">
    <property type="entry name" value="Radical_SAM"/>
    <property type="match status" value="1"/>
</dbReference>